<feature type="compositionally biased region" description="Basic residues" evidence="1">
    <location>
        <begin position="52"/>
        <end position="61"/>
    </location>
</feature>
<sequence length="76" mass="7991">MPPTPAPRTTPHSGRQDGVTAVRERASPEAAAAAAAEAAAAAADDVSDQLAHRHNTTRKNLHSSLTPHTYRAPRCK</sequence>
<accession>A0A5B7HGE0</accession>
<feature type="region of interest" description="Disordered" evidence="1">
    <location>
        <begin position="1"/>
        <end position="76"/>
    </location>
</feature>
<organism evidence="2 3">
    <name type="scientific">Portunus trituberculatus</name>
    <name type="common">Swimming crab</name>
    <name type="synonym">Neptunus trituberculatus</name>
    <dbReference type="NCBI Taxonomy" id="210409"/>
    <lineage>
        <taxon>Eukaryota</taxon>
        <taxon>Metazoa</taxon>
        <taxon>Ecdysozoa</taxon>
        <taxon>Arthropoda</taxon>
        <taxon>Crustacea</taxon>
        <taxon>Multicrustacea</taxon>
        <taxon>Malacostraca</taxon>
        <taxon>Eumalacostraca</taxon>
        <taxon>Eucarida</taxon>
        <taxon>Decapoda</taxon>
        <taxon>Pleocyemata</taxon>
        <taxon>Brachyura</taxon>
        <taxon>Eubrachyura</taxon>
        <taxon>Portunoidea</taxon>
        <taxon>Portunidae</taxon>
        <taxon>Portuninae</taxon>
        <taxon>Portunus</taxon>
    </lineage>
</organism>
<comment type="caution">
    <text evidence="2">The sequence shown here is derived from an EMBL/GenBank/DDBJ whole genome shotgun (WGS) entry which is preliminary data.</text>
</comment>
<protein>
    <submittedName>
        <fullName evidence="2">Uncharacterized protein</fullName>
    </submittedName>
</protein>
<name>A0A5B7HGE0_PORTR</name>
<feature type="compositionally biased region" description="Low complexity" evidence="1">
    <location>
        <begin position="29"/>
        <end position="43"/>
    </location>
</feature>
<keyword evidence="3" id="KW-1185">Reference proteome</keyword>
<proteinExistence type="predicted"/>
<gene>
    <name evidence="2" type="ORF">E2C01_063189</name>
</gene>
<evidence type="ECO:0000256" key="1">
    <source>
        <dbReference type="SAM" id="MobiDB-lite"/>
    </source>
</evidence>
<reference evidence="2 3" key="1">
    <citation type="submission" date="2019-05" db="EMBL/GenBank/DDBJ databases">
        <title>Another draft genome of Portunus trituberculatus and its Hox gene families provides insights of decapod evolution.</title>
        <authorList>
            <person name="Jeong J.-H."/>
            <person name="Song I."/>
            <person name="Kim S."/>
            <person name="Choi T."/>
            <person name="Kim D."/>
            <person name="Ryu S."/>
            <person name="Kim W."/>
        </authorList>
    </citation>
    <scope>NUCLEOTIDE SEQUENCE [LARGE SCALE GENOMIC DNA]</scope>
    <source>
        <tissue evidence="2">Muscle</tissue>
    </source>
</reference>
<evidence type="ECO:0000313" key="2">
    <source>
        <dbReference type="EMBL" id="MPC68976.1"/>
    </source>
</evidence>
<dbReference type="EMBL" id="VSRR010028702">
    <property type="protein sequence ID" value="MPC68976.1"/>
    <property type="molecule type" value="Genomic_DNA"/>
</dbReference>
<dbReference type="Proteomes" id="UP000324222">
    <property type="component" value="Unassembled WGS sequence"/>
</dbReference>
<evidence type="ECO:0000313" key="3">
    <source>
        <dbReference type="Proteomes" id="UP000324222"/>
    </source>
</evidence>
<dbReference type="AlphaFoldDB" id="A0A5B7HGE0"/>